<dbReference type="EMBL" id="PXNS01000005">
    <property type="protein sequence ID" value="PTL94806.1"/>
    <property type="molecule type" value="Genomic_DNA"/>
</dbReference>
<organism evidence="2 3">
    <name type="scientific">Halomonas litopenaei</name>
    <dbReference type="NCBI Taxonomy" id="2109328"/>
    <lineage>
        <taxon>Bacteria</taxon>
        <taxon>Pseudomonadati</taxon>
        <taxon>Pseudomonadota</taxon>
        <taxon>Gammaproteobacteria</taxon>
        <taxon>Oceanospirillales</taxon>
        <taxon>Halomonadaceae</taxon>
        <taxon>Halomonas</taxon>
    </lineage>
</organism>
<accession>A0ABX5J155</accession>
<sequence length="86" mass="9350">MDRLAPDIPMDDLGAHGRAQALTRTAAWQSSPRDSGQDGRKRFQEGTAGQEAQQSQRTGSVPDTDREEHRAHGRAQATHSMASPGR</sequence>
<feature type="region of interest" description="Disordered" evidence="1">
    <location>
        <begin position="23"/>
        <end position="86"/>
    </location>
</feature>
<dbReference type="Proteomes" id="UP000241895">
    <property type="component" value="Unassembled WGS sequence"/>
</dbReference>
<protein>
    <submittedName>
        <fullName evidence="2">Uncharacterized protein</fullName>
    </submittedName>
</protein>
<gene>
    <name evidence="2" type="ORF">C6W88_10650</name>
</gene>
<evidence type="ECO:0000313" key="2">
    <source>
        <dbReference type="EMBL" id="PTL94806.1"/>
    </source>
</evidence>
<evidence type="ECO:0000256" key="1">
    <source>
        <dbReference type="SAM" id="MobiDB-lite"/>
    </source>
</evidence>
<feature type="compositionally biased region" description="Polar residues" evidence="1">
    <location>
        <begin position="77"/>
        <end position="86"/>
    </location>
</feature>
<reference evidence="2 3" key="1">
    <citation type="submission" date="2018-03" db="EMBL/GenBank/DDBJ databases">
        <authorList>
            <person name="Zhou J."/>
            <person name="Li X."/>
            <person name="Xue M."/>
            <person name="Yin J."/>
        </authorList>
    </citation>
    <scope>NUCLEOTIDE SEQUENCE [LARGE SCALE GENOMIC DNA]</scope>
    <source>
        <strain evidence="2 3">SYSU ZJ2214</strain>
    </source>
</reference>
<keyword evidence="3" id="KW-1185">Reference proteome</keyword>
<evidence type="ECO:0000313" key="3">
    <source>
        <dbReference type="Proteomes" id="UP000241895"/>
    </source>
</evidence>
<proteinExistence type="predicted"/>
<feature type="compositionally biased region" description="Polar residues" evidence="1">
    <location>
        <begin position="23"/>
        <end position="34"/>
    </location>
</feature>
<name>A0ABX5J155_9GAMM</name>
<comment type="caution">
    <text evidence="2">The sequence shown here is derived from an EMBL/GenBank/DDBJ whole genome shotgun (WGS) entry which is preliminary data.</text>
</comment>
<feature type="compositionally biased region" description="Polar residues" evidence="1">
    <location>
        <begin position="50"/>
        <end position="61"/>
    </location>
</feature>
<feature type="compositionally biased region" description="Basic and acidic residues" evidence="1">
    <location>
        <begin position="35"/>
        <end position="44"/>
    </location>
</feature>